<organism evidence="1 2">
    <name type="scientific">Thlaspi arvense</name>
    <name type="common">Field penny-cress</name>
    <dbReference type="NCBI Taxonomy" id="13288"/>
    <lineage>
        <taxon>Eukaryota</taxon>
        <taxon>Viridiplantae</taxon>
        <taxon>Streptophyta</taxon>
        <taxon>Embryophyta</taxon>
        <taxon>Tracheophyta</taxon>
        <taxon>Spermatophyta</taxon>
        <taxon>Magnoliopsida</taxon>
        <taxon>eudicotyledons</taxon>
        <taxon>Gunneridae</taxon>
        <taxon>Pentapetalae</taxon>
        <taxon>rosids</taxon>
        <taxon>malvids</taxon>
        <taxon>Brassicales</taxon>
        <taxon>Brassicaceae</taxon>
        <taxon>Thlaspideae</taxon>
        <taxon>Thlaspi</taxon>
    </lineage>
</organism>
<dbReference type="AlphaFoldDB" id="A0AAU9SSR6"/>
<proteinExistence type="predicted"/>
<evidence type="ECO:0000313" key="1">
    <source>
        <dbReference type="EMBL" id="CAH2069998.1"/>
    </source>
</evidence>
<name>A0AAU9SSR6_THLAR</name>
<protein>
    <submittedName>
        <fullName evidence="1">Uncharacterized protein</fullName>
    </submittedName>
</protein>
<keyword evidence="2" id="KW-1185">Reference proteome</keyword>
<dbReference type="EMBL" id="OU466862">
    <property type="protein sequence ID" value="CAH2069998.1"/>
    <property type="molecule type" value="Genomic_DNA"/>
</dbReference>
<accession>A0AAU9SSR6</accession>
<gene>
    <name evidence="1" type="ORF">TAV2_LOCUS22198</name>
</gene>
<sequence length="105" mass="11965">MILPLAENDELSGGEEKMLIGGKGVVVEHTSFCIPRYMLKCCRPYRIVHEVASIHPYVFIQYVPSLRGMIWYRIGSSMSCRTLRVIHDCKLCRPPLANAIDGNLW</sequence>
<dbReference type="Proteomes" id="UP000836841">
    <property type="component" value="Chromosome 6"/>
</dbReference>
<evidence type="ECO:0000313" key="2">
    <source>
        <dbReference type="Proteomes" id="UP000836841"/>
    </source>
</evidence>
<reference evidence="1 2" key="1">
    <citation type="submission" date="2022-03" db="EMBL/GenBank/DDBJ databases">
        <authorList>
            <person name="Nunn A."/>
            <person name="Chopra R."/>
            <person name="Nunn A."/>
            <person name="Contreras Garrido A."/>
        </authorList>
    </citation>
    <scope>NUCLEOTIDE SEQUENCE [LARGE SCALE GENOMIC DNA]</scope>
</reference>